<dbReference type="PANTHER" id="PTHR37164:SF1">
    <property type="entry name" value="BACTERIOHEMERYTHRIN"/>
    <property type="match status" value="1"/>
</dbReference>
<reference evidence="5" key="1">
    <citation type="journal article" date="2022" name="Genome Biol. Evol.">
        <title>A New Gene Family Diagnostic for Intracellular Biomineralization of Amorphous Ca Carbonates by Cyanobacteria.</title>
        <authorList>
            <person name="Benzerara K."/>
            <person name="Duprat E."/>
            <person name="Bitard-Feildel T."/>
            <person name="Caumes G."/>
            <person name="Cassier-Chauvat C."/>
            <person name="Chauvat F."/>
            <person name="Dezi M."/>
            <person name="Diop S.I."/>
            <person name="Gaschignard G."/>
            <person name="Gorgen S."/>
            <person name="Gugger M."/>
            <person name="Lopez-Garcia P."/>
            <person name="Millet M."/>
            <person name="Skouri-Panet F."/>
            <person name="Moreira D."/>
            <person name="Callebaut I."/>
        </authorList>
    </citation>
    <scope>NUCLEOTIDE SEQUENCE</scope>
    <source>
        <strain evidence="5">G9</strain>
    </source>
</reference>
<dbReference type="CDD" id="cd12107">
    <property type="entry name" value="Hemerythrin"/>
    <property type="match status" value="1"/>
</dbReference>
<dbReference type="Gene3D" id="1.20.120.50">
    <property type="entry name" value="Hemerythrin-like"/>
    <property type="match status" value="1"/>
</dbReference>
<dbReference type="PANTHER" id="PTHR37164">
    <property type="entry name" value="BACTERIOHEMERYTHRIN"/>
    <property type="match status" value="1"/>
</dbReference>
<comment type="similarity">
    <text evidence="1">Belongs to the hemerythrin family.</text>
</comment>
<dbReference type="NCBIfam" id="NF033749">
    <property type="entry name" value="bact_hemeryth"/>
    <property type="match status" value="1"/>
</dbReference>
<dbReference type="InterPro" id="IPR012312">
    <property type="entry name" value="Hemerythrin-like"/>
</dbReference>
<evidence type="ECO:0000313" key="5">
    <source>
        <dbReference type="EMBL" id="MDG2992402.1"/>
    </source>
</evidence>
<dbReference type="InterPro" id="IPR035938">
    <property type="entry name" value="Hemerythrin-like_sf"/>
</dbReference>
<evidence type="ECO:0000259" key="4">
    <source>
        <dbReference type="Pfam" id="PF01814"/>
    </source>
</evidence>
<sequence>MTDMDHLAWQDQYALGHGEIDQQHRALLSLLRHLRQAIATSVDSTTIENSLQEIVNETLNHFRDEEKLMGGSNYPGYLGHRAAHQNLEAAMGKLVATFEADPASFTLETVAALGELILHHICEEDQPMVQFLNAPDATAATEGKLTAASLF</sequence>
<dbReference type="Pfam" id="PF01814">
    <property type="entry name" value="Hemerythrin"/>
    <property type="match status" value="1"/>
</dbReference>
<dbReference type="EMBL" id="JAKKUT010000008">
    <property type="protein sequence ID" value="MDG2992402.1"/>
    <property type="molecule type" value="Genomic_DNA"/>
</dbReference>
<evidence type="ECO:0000256" key="3">
    <source>
        <dbReference type="ARBA" id="ARBA00023004"/>
    </source>
</evidence>
<organism evidence="5 6">
    <name type="scientific">Candidatus Synechococcus calcipolaris G9</name>
    <dbReference type="NCBI Taxonomy" id="1497997"/>
    <lineage>
        <taxon>Bacteria</taxon>
        <taxon>Bacillati</taxon>
        <taxon>Cyanobacteriota</taxon>
        <taxon>Cyanophyceae</taxon>
        <taxon>Synechococcales</taxon>
        <taxon>Synechococcaceae</taxon>
        <taxon>Synechococcus</taxon>
    </lineage>
</organism>
<dbReference type="Proteomes" id="UP001154265">
    <property type="component" value="Unassembled WGS sequence"/>
</dbReference>
<name>A0ABT6F3K1_9SYNE</name>
<dbReference type="InterPro" id="IPR016131">
    <property type="entry name" value="Haemerythrin_Fe_BS"/>
</dbReference>
<gene>
    <name evidence="5" type="ORF">L3556_15890</name>
</gene>
<evidence type="ECO:0000256" key="1">
    <source>
        <dbReference type="ARBA" id="ARBA00010587"/>
    </source>
</evidence>
<dbReference type="PROSITE" id="PS00550">
    <property type="entry name" value="HEMERYTHRINS"/>
    <property type="match status" value="1"/>
</dbReference>
<evidence type="ECO:0000256" key="2">
    <source>
        <dbReference type="ARBA" id="ARBA00022723"/>
    </source>
</evidence>
<dbReference type="NCBIfam" id="TIGR02481">
    <property type="entry name" value="hemeryth_dom"/>
    <property type="match status" value="1"/>
</dbReference>
<dbReference type="InterPro" id="IPR050669">
    <property type="entry name" value="Hemerythrin"/>
</dbReference>
<comment type="caution">
    <text evidence="5">The sequence shown here is derived from an EMBL/GenBank/DDBJ whole genome shotgun (WGS) entry which is preliminary data.</text>
</comment>
<protein>
    <submittedName>
        <fullName evidence="5">Hemerythrin family protein</fullName>
    </submittedName>
</protein>
<keyword evidence="3" id="KW-0408">Iron</keyword>
<reference evidence="5" key="2">
    <citation type="submission" date="2022-01" db="EMBL/GenBank/DDBJ databases">
        <authorList>
            <person name="Zivanovic Y."/>
            <person name="Moreira D."/>
            <person name="Lopez-Garcia P."/>
        </authorList>
    </citation>
    <scope>NUCLEOTIDE SEQUENCE</scope>
    <source>
        <strain evidence="5">G9</strain>
    </source>
</reference>
<keyword evidence="2" id="KW-0479">Metal-binding</keyword>
<proteinExistence type="inferred from homology"/>
<feature type="domain" description="Hemerythrin-like" evidence="4">
    <location>
        <begin position="19"/>
        <end position="130"/>
    </location>
</feature>
<evidence type="ECO:0000313" key="6">
    <source>
        <dbReference type="Proteomes" id="UP001154265"/>
    </source>
</evidence>
<keyword evidence="6" id="KW-1185">Reference proteome</keyword>
<dbReference type="SUPFAM" id="SSF47188">
    <property type="entry name" value="Hemerythrin-like"/>
    <property type="match status" value="1"/>
</dbReference>
<accession>A0ABT6F3K1</accession>
<dbReference type="InterPro" id="IPR012827">
    <property type="entry name" value="Hemerythrin_metal-bd"/>
</dbReference>